<dbReference type="Gene3D" id="3.90.580.10">
    <property type="entry name" value="Zinc finger, CHC2-type domain"/>
    <property type="match status" value="1"/>
</dbReference>
<gene>
    <name evidence="2" type="ORF">H8Z83_13515</name>
</gene>
<dbReference type="GO" id="GO:0003899">
    <property type="term" value="F:DNA-directed RNA polymerase activity"/>
    <property type="evidence" value="ECO:0007669"/>
    <property type="project" value="InterPro"/>
</dbReference>
<sequence>MMGRKPDLPCDIEQVIDLLGIEVIRDTGTQLHCRCPFCADRKAHMNVKIRDNVFRCNRCGKGGGILHLYAEFCEVTLHTAYEELCKIFGPDSNEKPREYKRRRKIIETAELPIASAEVRDNTYSNLLSLLTLCPTHQASLKERGLTRDEIDWLGYRTTPTTRLRRIVTELLERGCVLDGVPGFYCQKDTGQWTLDIRGSGIMLPDRNLNGQIEAIQVRLDKVYNQKFYNLTSIDQYYGTQSKCCPHYVGVHEGDEVVCLTEGVMKADIAYSFALGTSYESGFAGLTGVPSYSQFERALEELNSIGVVRINIMVDSDYQVKEEVRKARDRYIEMGVAAGFEVAPITWTQKRKGVDDLYKHLFRNK</sequence>
<accession>A0A923MLZ0</accession>
<feature type="domain" description="Zinc finger CHC2-type" evidence="1">
    <location>
        <begin position="11"/>
        <end position="92"/>
    </location>
</feature>
<dbReference type="AlphaFoldDB" id="A0A923MLZ0"/>
<protein>
    <submittedName>
        <fullName evidence="2">DUF3854 domain-containing protein</fullName>
    </submittedName>
</protein>
<comment type="caution">
    <text evidence="2">The sequence shown here is derived from an EMBL/GenBank/DDBJ whole genome shotgun (WGS) entry which is preliminary data.</text>
</comment>
<dbReference type="InterPro" id="IPR036977">
    <property type="entry name" value="DNA_primase_Znf_CHC2"/>
</dbReference>
<proteinExistence type="predicted"/>
<name>A0A923MLZ0_9FIRM</name>
<dbReference type="GO" id="GO:0006260">
    <property type="term" value="P:DNA replication"/>
    <property type="evidence" value="ECO:0007669"/>
    <property type="project" value="InterPro"/>
</dbReference>
<organism evidence="2 3">
    <name type="scientific">Dysosmobacter segnis</name>
    <dbReference type="NCBI Taxonomy" id="2763042"/>
    <lineage>
        <taxon>Bacteria</taxon>
        <taxon>Bacillati</taxon>
        <taxon>Bacillota</taxon>
        <taxon>Clostridia</taxon>
        <taxon>Eubacteriales</taxon>
        <taxon>Oscillospiraceae</taxon>
        <taxon>Dysosmobacter</taxon>
    </lineage>
</organism>
<dbReference type="GO" id="GO:0008270">
    <property type="term" value="F:zinc ion binding"/>
    <property type="evidence" value="ECO:0007669"/>
    <property type="project" value="InterPro"/>
</dbReference>
<evidence type="ECO:0000313" key="2">
    <source>
        <dbReference type="EMBL" id="MBC5771317.1"/>
    </source>
</evidence>
<dbReference type="RefSeq" id="WP_187015515.1">
    <property type="nucleotide sequence ID" value="NZ_JACOQI010000015.1"/>
</dbReference>
<dbReference type="Proteomes" id="UP000620327">
    <property type="component" value="Unassembled WGS sequence"/>
</dbReference>
<evidence type="ECO:0000259" key="1">
    <source>
        <dbReference type="Pfam" id="PF01807"/>
    </source>
</evidence>
<dbReference type="EMBL" id="JACOQI010000015">
    <property type="protein sequence ID" value="MBC5771317.1"/>
    <property type="molecule type" value="Genomic_DNA"/>
</dbReference>
<dbReference type="InterPro" id="IPR002694">
    <property type="entry name" value="Znf_CHC2"/>
</dbReference>
<dbReference type="GO" id="GO:0003677">
    <property type="term" value="F:DNA binding"/>
    <property type="evidence" value="ECO:0007669"/>
    <property type="project" value="InterPro"/>
</dbReference>
<dbReference type="Pfam" id="PF01807">
    <property type="entry name" value="Zn_ribbon_DnaG"/>
    <property type="match status" value="1"/>
</dbReference>
<keyword evidence="3" id="KW-1185">Reference proteome</keyword>
<reference evidence="2" key="1">
    <citation type="submission" date="2020-08" db="EMBL/GenBank/DDBJ databases">
        <title>Genome public.</title>
        <authorList>
            <person name="Liu C."/>
            <person name="Sun Q."/>
        </authorList>
    </citation>
    <scope>NUCLEOTIDE SEQUENCE</scope>
    <source>
        <strain evidence="2">BX15</strain>
    </source>
</reference>
<dbReference type="SUPFAM" id="SSF57783">
    <property type="entry name" value="Zinc beta-ribbon"/>
    <property type="match status" value="1"/>
</dbReference>
<evidence type="ECO:0000313" key="3">
    <source>
        <dbReference type="Proteomes" id="UP000620327"/>
    </source>
</evidence>